<protein>
    <submittedName>
        <fullName evidence="4">CsbD family protein</fullName>
    </submittedName>
</protein>
<dbReference type="RefSeq" id="WP_171243334.1">
    <property type="nucleotide sequence ID" value="NZ_JABEPQ010000002.1"/>
</dbReference>
<evidence type="ECO:0000259" key="3">
    <source>
        <dbReference type="Pfam" id="PF05532"/>
    </source>
</evidence>
<proteinExistence type="inferred from homology"/>
<dbReference type="Pfam" id="PF05532">
    <property type="entry name" value="CsbD"/>
    <property type="match status" value="1"/>
</dbReference>
<feature type="domain" description="CsbD-like" evidence="3">
    <location>
        <begin position="5"/>
        <end position="57"/>
    </location>
</feature>
<evidence type="ECO:0000256" key="2">
    <source>
        <dbReference type="SAM" id="MobiDB-lite"/>
    </source>
</evidence>
<feature type="region of interest" description="Disordered" evidence="2">
    <location>
        <begin position="1"/>
        <end position="57"/>
    </location>
</feature>
<dbReference type="Proteomes" id="UP000588586">
    <property type="component" value="Unassembled WGS sequence"/>
</dbReference>
<evidence type="ECO:0000313" key="4">
    <source>
        <dbReference type="EMBL" id="NNM46202.1"/>
    </source>
</evidence>
<comment type="caution">
    <text evidence="4">The sequence shown here is derived from an EMBL/GenBank/DDBJ whole genome shotgun (WGS) entry which is preliminary data.</text>
</comment>
<dbReference type="EMBL" id="JABEPQ010000002">
    <property type="protein sequence ID" value="NNM46202.1"/>
    <property type="molecule type" value="Genomic_DNA"/>
</dbReference>
<gene>
    <name evidence="4" type="ORF">HJG52_09315</name>
</gene>
<name>A0A849HG14_9MICO</name>
<sequence length="57" mass="6182">MGMGDKLKNAAEQAEGKIKEATGKTTDNERLEAEGRTDQSKADAKQAGEKVKDAFKR</sequence>
<accession>A0A849HG14</accession>
<dbReference type="InterPro" id="IPR008462">
    <property type="entry name" value="CsbD"/>
</dbReference>
<dbReference type="SUPFAM" id="SSF69047">
    <property type="entry name" value="Hypothetical protein YjbJ"/>
    <property type="match status" value="1"/>
</dbReference>
<dbReference type="AlphaFoldDB" id="A0A849HG14"/>
<keyword evidence="5" id="KW-1185">Reference proteome</keyword>
<organism evidence="4 5">
    <name type="scientific">Knoellia koreensis</name>
    <dbReference type="NCBI Taxonomy" id="2730921"/>
    <lineage>
        <taxon>Bacteria</taxon>
        <taxon>Bacillati</taxon>
        <taxon>Actinomycetota</taxon>
        <taxon>Actinomycetes</taxon>
        <taxon>Micrococcales</taxon>
        <taxon>Intrasporangiaceae</taxon>
        <taxon>Knoellia</taxon>
    </lineage>
</organism>
<reference evidence="4 5" key="1">
    <citation type="submission" date="2020-04" db="EMBL/GenBank/DDBJ databases">
        <title>Knoellia sp. isolate from air conditioner.</title>
        <authorList>
            <person name="Chea S."/>
            <person name="Kim D.-U."/>
        </authorList>
    </citation>
    <scope>NUCLEOTIDE SEQUENCE [LARGE SCALE GENOMIC DNA]</scope>
    <source>
        <strain evidence="4 5">DB2414S</strain>
    </source>
</reference>
<comment type="similarity">
    <text evidence="1">Belongs to the UPF0337 (CsbD) family.</text>
</comment>
<dbReference type="InterPro" id="IPR036629">
    <property type="entry name" value="YjbJ_sf"/>
</dbReference>
<dbReference type="Gene3D" id="1.10.1470.10">
    <property type="entry name" value="YjbJ"/>
    <property type="match status" value="1"/>
</dbReference>
<evidence type="ECO:0000313" key="5">
    <source>
        <dbReference type="Proteomes" id="UP000588586"/>
    </source>
</evidence>
<evidence type="ECO:0000256" key="1">
    <source>
        <dbReference type="ARBA" id="ARBA00009129"/>
    </source>
</evidence>